<comment type="caution">
    <text evidence="10">The sequence shown here is derived from an EMBL/GenBank/DDBJ whole genome shotgun (WGS) entry which is preliminary data.</text>
</comment>
<dbReference type="OrthoDB" id="10258585at2759"/>
<dbReference type="CDD" id="cd12281">
    <property type="entry name" value="RRM1_TatSF1_like"/>
    <property type="match status" value="1"/>
</dbReference>
<evidence type="ECO:0000256" key="8">
    <source>
        <dbReference type="SAM" id="MobiDB-lite"/>
    </source>
</evidence>
<feature type="region of interest" description="Disordered" evidence="8">
    <location>
        <begin position="87"/>
        <end position="114"/>
    </location>
</feature>
<keyword evidence="4 6" id="KW-0694">RNA-binding</keyword>
<dbReference type="InterPro" id="IPR012677">
    <property type="entry name" value="Nucleotide-bd_a/b_plait_sf"/>
</dbReference>
<dbReference type="EMBL" id="JAEPRA010000006">
    <property type="protein sequence ID" value="KAG2184153.1"/>
    <property type="molecule type" value="Genomic_DNA"/>
</dbReference>
<feature type="compositionally biased region" description="Basic and acidic residues" evidence="8">
    <location>
        <begin position="378"/>
        <end position="391"/>
    </location>
</feature>
<dbReference type="InterPro" id="IPR000504">
    <property type="entry name" value="RRM_dom"/>
</dbReference>
<keyword evidence="3" id="KW-0677">Repeat</keyword>
<evidence type="ECO:0000256" key="6">
    <source>
        <dbReference type="PROSITE-ProRule" id="PRU00176"/>
    </source>
</evidence>
<feature type="domain" description="RRM" evidence="9">
    <location>
        <begin position="118"/>
        <end position="207"/>
    </location>
</feature>
<dbReference type="CDD" id="cd12282">
    <property type="entry name" value="RRM2_TatSF1_like"/>
    <property type="match status" value="1"/>
</dbReference>
<evidence type="ECO:0000259" key="9">
    <source>
        <dbReference type="PROSITE" id="PS50102"/>
    </source>
</evidence>
<evidence type="ECO:0000256" key="2">
    <source>
        <dbReference type="ARBA" id="ARBA00022664"/>
    </source>
</evidence>
<dbReference type="AlphaFoldDB" id="A0A8H7Q2K5"/>
<feature type="coiled-coil region" evidence="7">
    <location>
        <begin position="218"/>
        <end position="245"/>
    </location>
</feature>
<dbReference type="InterPro" id="IPR034393">
    <property type="entry name" value="TatSF1-like"/>
</dbReference>
<dbReference type="PROSITE" id="PS50102">
    <property type="entry name" value="RRM"/>
    <property type="match status" value="1"/>
</dbReference>
<keyword evidence="11" id="KW-1185">Reference proteome</keyword>
<feature type="region of interest" description="Disordered" evidence="8">
    <location>
        <begin position="1"/>
        <end position="29"/>
    </location>
</feature>
<dbReference type="PANTHER" id="PTHR15608">
    <property type="entry name" value="SPLICING FACTOR U2AF-ASSOCIATED PROTEIN 2"/>
    <property type="match status" value="1"/>
</dbReference>
<dbReference type="Gene3D" id="3.30.70.330">
    <property type="match status" value="2"/>
</dbReference>
<dbReference type="SMART" id="SM00360">
    <property type="entry name" value="RRM"/>
    <property type="match status" value="2"/>
</dbReference>
<dbReference type="PANTHER" id="PTHR15608:SF0">
    <property type="entry name" value="HIV TAT-SPECIFIC FACTOR 1"/>
    <property type="match status" value="1"/>
</dbReference>
<evidence type="ECO:0000256" key="1">
    <source>
        <dbReference type="ARBA" id="ARBA00007747"/>
    </source>
</evidence>
<reference evidence="10" key="1">
    <citation type="submission" date="2020-12" db="EMBL/GenBank/DDBJ databases">
        <title>Metabolic potential, ecology and presence of endohyphal bacteria is reflected in genomic diversity of Mucoromycotina.</title>
        <authorList>
            <person name="Muszewska A."/>
            <person name="Okrasinska A."/>
            <person name="Steczkiewicz K."/>
            <person name="Drgas O."/>
            <person name="Orlowska M."/>
            <person name="Perlinska-Lenart U."/>
            <person name="Aleksandrzak-Piekarczyk T."/>
            <person name="Szatraj K."/>
            <person name="Zielenkiewicz U."/>
            <person name="Pilsyk S."/>
            <person name="Malc E."/>
            <person name="Mieczkowski P."/>
            <person name="Kruszewska J.S."/>
            <person name="Biernat P."/>
            <person name="Pawlowska J."/>
        </authorList>
    </citation>
    <scope>NUCLEOTIDE SEQUENCE</scope>
    <source>
        <strain evidence="10">WA0000051536</strain>
    </source>
</reference>
<dbReference type="GO" id="GO:0005686">
    <property type="term" value="C:U2 snRNP"/>
    <property type="evidence" value="ECO:0007669"/>
    <property type="project" value="TreeGrafter"/>
</dbReference>
<name>A0A8H7Q2K5_9FUNG</name>
<dbReference type="GO" id="GO:0003723">
    <property type="term" value="F:RNA binding"/>
    <property type="evidence" value="ECO:0007669"/>
    <property type="project" value="UniProtKB-UniRule"/>
</dbReference>
<feature type="region of interest" description="Disordered" evidence="8">
    <location>
        <begin position="372"/>
        <end position="391"/>
    </location>
</feature>
<protein>
    <recommendedName>
        <fullName evidence="9">RRM domain-containing protein</fullName>
    </recommendedName>
</protein>
<evidence type="ECO:0000313" key="11">
    <source>
        <dbReference type="Proteomes" id="UP000612746"/>
    </source>
</evidence>
<dbReference type="Proteomes" id="UP000612746">
    <property type="component" value="Unassembled WGS sequence"/>
</dbReference>
<evidence type="ECO:0000313" key="10">
    <source>
        <dbReference type="EMBL" id="KAG2184153.1"/>
    </source>
</evidence>
<dbReference type="FunFam" id="3.30.70.330:FF:000329">
    <property type="entry name" value="splicing factor U2AF-associated protein 2"/>
    <property type="match status" value="1"/>
</dbReference>
<evidence type="ECO:0000256" key="4">
    <source>
        <dbReference type="ARBA" id="ARBA00022884"/>
    </source>
</evidence>
<comment type="similarity">
    <text evidence="1">Belongs to the HTATSF1 family.</text>
</comment>
<keyword evidence="2" id="KW-0507">mRNA processing</keyword>
<gene>
    <name evidence="10" type="ORF">INT44_009168</name>
</gene>
<dbReference type="GO" id="GO:0005684">
    <property type="term" value="C:U2-type spliceosomal complex"/>
    <property type="evidence" value="ECO:0007669"/>
    <property type="project" value="TreeGrafter"/>
</dbReference>
<keyword evidence="7" id="KW-0175">Coiled coil</keyword>
<sequence>MNNEANTEALQDGATASKPAYSDFSSDPRCALNEQSGKWNYVGDDGVSYEYDETIGAWFPMFDESLVEAQQSAYAVEGVDISEPAVAPSKKKKVYTSNEQDDHPNKKQKRDVKPRSVKAIYVTGIPLDATVDEVKEVFSKCGVIMEDIATGEPRIKLYKDESGALKGDALITFFKEESVPLAINLLDDAEFRLGDASSKIHVQQAEFKERDPSAVTQNKKSTMEKMKARKKLHQLQRKLDWVDDEVGKKNEKFRKIIILKNMYTQQELDDDPALLLELKDDVREECERLGEVTNVIMYDKSPGGIISVRFKEPESAEACIKLMDKRYFAGKQISAEIYDGTTKYQKSGSNDAEDDEAEKARLEKYARWLESQEEDIEENNRERAERLATKS</sequence>
<proteinExistence type="inferred from homology"/>
<dbReference type="FunFam" id="3.30.70.330:FF:000105">
    <property type="entry name" value="HIV Tat-specific factor 1 homolog"/>
    <property type="match status" value="1"/>
</dbReference>
<evidence type="ECO:0000256" key="5">
    <source>
        <dbReference type="ARBA" id="ARBA00023187"/>
    </source>
</evidence>
<dbReference type="InterPro" id="IPR035979">
    <property type="entry name" value="RBD_domain_sf"/>
</dbReference>
<dbReference type="Pfam" id="PF00076">
    <property type="entry name" value="RRM_1"/>
    <property type="match status" value="2"/>
</dbReference>
<evidence type="ECO:0000256" key="3">
    <source>
        <dbReference type="ARBA" id="ARBA00022737"/>
    </source>
</evidence>
<dbReference type="GO" id="GO:0000398">
    <property type="term" value="P:mRNA splicing, via spliceosome"/>
    <property type="evidence" value="ECO:0007669"/>
    <property type="project" value="InterPro"/>
</dbReference>
<evidence type="ECO:0000256" key="7">
    <source>
        <dbReference type="SAM" id="Coils"/>
    </source>
</evidence>
<keyword evidence="5" id="KW-0508">mRNA splicing</keyword>
<organism evidence="10 11">
    <name type="scientific">Umbelopsis vinacea</name>
    <dbReference type="NCBI Taxonomy" id="44442"/>
    <lineage>
        <taxon>Eukaryota</taxon>
        <taxon>Fungi</taxon>
        <taxon>Fungi incertae sedis</taxon>
        <taxon>Mucoromycota</taxon>
        <taxon>Mucoromycotina</taxon>
        <taxon>Umbelopsidomycetes</taxon>
        <taxon>Umbelopsidales</taxon>
        <taxon>Umbelopsidaceae</taxon>
        <taxon>Umbelopsis</taxon>
    </lineage>
</organism>
<dbReference type="SUPFAM" id="SSF54928">
    <property type="entry name" value="RNA-binding domain, RBD"/>
    <property type="match status" value="2"/>
</dbReference>
<accession>A0A8H7Q2K5</accession>
<dbReference type="InterPro" id="IPR034392">
    <property type="entry name" value="TatSF1-like_RRM1"/>
</dbReference>